<accession>A0A2M9H825</accession>
<comment type="caution">
    <text evidence="1">The sequence shown here is derived from an EMBL/GenBank/DDBJ whole genome shotgun (WGS) entry which is preliminary data.</text>
</comment>
<evidence type="ECO:0000313" key="2">
    <source>
        <dbReference type="Proteomes" id="UP000229095"/>
    </source>
</evidence>
<protein>
    <submittedName>
        <fullName evidence="1">Uncharacterized protein</fullName>
    </submittedName>
</protein>
<dbReference type="EMBL" id="PEBI01000003">
    <property type="protein sequence ID" value="PJM72960.1"/>
    <property type="molecule type" value="Genomic_DNA"/>
</dbReference>
<gene>
    <name evidence="1" type="ORF">CS006_06815</name>
</gene>
<dbReference type="Proteomes" id="UP000229095">
    <property type="component" value="Unassembled WGS sequence"/>
</dbReference>
<dbReference type="RefSeq" id="WP_100511063.1">
    <property type="nucleotide sequence ID" value="NZ_PEBI01000003.1"/>
</dbReference>
<proteinExistence type="predicted"/>
<name>A0A2M9H825_9BIFI</name>
<evidence type="ECO:0000313" key="1">
    <source>
        <dbReference type="EMBL" id="PJM72960.1"/>
    </source>
</evidence>
<dbReference type="AlphaFoldDB" id="A0A2M9H825"/>
<reference evidence="1 2" key="1">
    <citation type="submission" date="2017-10" db="EMBL/GenBank/DDBJ databases">
        <title>Draft genome sequences of strains TRE 1, TRE 9, TRE H and TRI 7, isolated from tamarins, belonging to four potential novel Bifidobacterium species.</title>
        <authorList>
            <person name="Mattarelli P."/>
            <person name="Modesto M."/>
            <person name="Puglisi E."/>
            <person name="Morelli L."/>
            <person name="Spezio C."/>
            <person name="Bonetti A."/>
            <person name="Sandri C."/>
        </authorList>
    </citation>
    <scope>NUCLEOTIDE SEQUENCE [LARGE SCALE GENOMIC DNA]</scope>
    <source>
        <strain evidence="2">TRE1</strain>
    </source>
</reference>
<keyword evidence="2" id="KW-1185">Reference proteome</keyword>
<dbReference type="OrthoDB" id="3232005at2"/>
<sequence>MSDDATSPITDADGFSTLGYYYAFDADAEIDDMNLEAVICADQPSRELNGVAVSVRVNDEIKASEGQRRVLETLAMLINQQLPHNDDPMVVARYAISICEEPPQDAVVLCRFSARREHQGDRIVTQLKAGRNQAVDERVLAGGRRVIHYLTDFLDQLEVAAAKKREGEE</sequence>
<organism evidence="1 2">
    <name type="scientific">Bifidobacterium primatium</name>
    <dbReference type="NCBI Taxonomy" id="2045438"/>
    <lineage>
        <taxon>Bacteria</taxon>
        <taxon>Bacillati</taxon>
        <taxon>Actinomycetota</taxon>
        <taxon>Actinomycetes</taxon>
        <taxon>Bifidobacteriales</taxon>
        <taxon>Bifidobacteriaceae</taxon>
        <taxon>Bifidobacterium</taxon>
    </lineage>
</organism>